<evidence type="ECO:0000313" key="3">
    <source>
        <dbReference type="Proteomes" id="UP000257055"/>
    </source>
</evidence>
<reference evidence="3" key="1">
    <citation type="submission" date="2015-04" db="EMBL/GenBank/DDBJ databases">
        <authorList>
            <person name="Schardt J."/>
            <person name="Mueller-Herbst S."/>
            <person name="Scherer S."/>
            <person name="Huptas C."/>
        </authorList>
    </citation>
    <scope>NUCLEOTIDE SEQUENCE [LARGE SCALE GENOMIC DNA]</scope>
    <source>
        <strain evidence="3">Kiel-L1</strain>
    </source>
</reference>
<comment type="caution">
    <text evidence="2">The sequence shown here is derived from an EMBL/GenBank/DDBJ whole genome shotgun (WGS) entry which is preliminary data.</text>
</comment>
<proteinExistence type="predicted"/>
<sequence>MFGRKKRLKFIEENRVSPEEQVYLGLGAVLVDVNSATSLVFKMRGKPKYMAQIIEAGWGINDRATALQMIDWLLEHGHAAEYQMEFENFRAKNFKGASAEEAANWKELEDNIKTFGSEFTIEDFRNCTTVIAWDFERAAFLARVCSHLGYLEEQEAWKIIKERVAPLVRKEGFKDWKEYAASFLAGRSFCFGANDVDVVLTTNDLLGEKKEATVWQESPLSSL</sequence>
<accession>A0A3D8TRR2</accession>
<dbReference type="EMBL" id="LARY01000002">
    <property type="protein sequence ID" value="RDX01433.1"/>
    <property type="molecule type" value="Genomic_DNA"/>
</dbReference>
<gene>
    <name evidence="2" type="ORF">UR08_11055</name>
</gene>
<evidence type="ECO:0000313" key="2">
    <source>
        <dbReference type="EMBL" id="RDX01433.1"/>
    </source>
</evidence>
<evidence type="ECO:0000259" key="1">
    <source>
        <dbReference type="Pfam" id="PF06889"/>
    </source>
</evidence>
<dbReference type="AlphaFoldDB" id="A0A3D8TRR2"/>
<dbReference type="Pfam" id="PF06889">
    <property type="entry name" value="DUF1266"/>
    <property type="match status" value="1"/>
</dbReference>
<dbReference type="Proteomes" id="UP000257055">
    <property type="component" value="Unassembled WGS sequence"/>
</dbReference>
<keyword evidence="3" id="KW-1185">Reference proteome</keyword>
<protein>
    <recommendedName>
        <fullName evidence="1">DUF1266 domain-containing protein</fullName>
    </recommendedName>
</protein>
<organism evidence="2 3">
    <name type="scientific">Listeria kieliensis</name>
    <dbReference type="NCBI Taxonomy" id="1621700"/>
    <lineage>
        <taxon>Bacteria</taxon>
        <taxon>Bacillati</taxon>
        <taxon>Bacillota</taxon>
        <taxon>Bacilli</taxon>
        <taxon>Bacillales</taxon>
        <taxon>Listeriaceae</taxon>
        <taxon>Listeria</taxon>
    </lineage>
</organism>
<feature type="domain" description="DUF1266" evidence="1">
    <location>
        <begin position="55"/>
        <end position="206"/>
    </location>
</feature>
<dbReference type="InterPro" id="IPR009677">
    <property type="entry name" value="DUF1266"/>
</dbReference>
<name>A0A3D8TRR2_9LIST</name>
<dbReference type="RefSeq" id="WP_115753698.1">
    <property type="nucleotide sequence ID" value="NZ_LARY01000002.1"/>
</dbReference>